<dbReference type="PROSITE" id="PS00018">
    <property type="entry name" value="EF_HAND_1"/>
    <property type="match status" value="1"/>
</dbReference>
<evidence type="ECO:0000313" key="5">
    <source>
        <dbReference type="Proteomes" id="UP000198406"/>
    </source>
</evidence>
<evidence type="ECO:0000256" key="2">
    <source>
        <dbReference type="SAM" id="SignalP"/>
    </source>
</evidence>
<evidence type="ECO:0000256" key="1">
    <source>
        <dbReference type="SAM" id="MobiDB-lite"/>
    </source>
</evidence>
<feature type="region of interest" description="Disordered" evidence="1">
    <location>
        <begin position="1206"/>
        <end position="1252"/>
    </location>
</feature>
<dbReference type="Gene3D" id="4.10.1080.10">
    <property type="entry name" value="TSP type-3 repeat"/>
    <property type="match status" value="2"/>
</dbReference>
<keyword evidence="2" id="KW-0732">Signal</keyword>
<dbReference type="InParanoid" id="A0A1Z5KG25"/>
<dbReference type="GO" id="GO:0005509">
    <property type="term" value="F:calcium ion binding"/>
    <property type="evidence" value="ECO:0007669"/>
    <property type="project" value="InterPro"/>
</dbReference>
<feature type="compositionally biased region" description="Polar residues" evidence="1">
    <location>
        <begin position="1217"/>
        <end position="1234"/>
    </location>
</feature>
<organism evidence="4 5">
    <name type="scientific">Fistulifera solaris</name>
    <name type="common">Oleaginous diatom</name>
    <dbReference type="NCBI Taxonomy" id="1519565"/>
    <lineage>
        <taxon>Eukaryota</taxon>
        <taxon>Sar</taxon>
        <taxon>Stramenopiles</taxon>
        <taxon>Ochrophyta</taxon>
        <taxon>Bacillariophyta</taxon>
        <taxon>Bacillariophyceae</taxon>
        <taxon>Bacillariophycidae</taxon>
        <taxon>Naviculales</taxon>
        <taxon>Naviculaceae</taxon>
        <taxon>Fistulifera</taxon>
    </lineage>
</organism>
<dbReference type="SUPFAM" id="SSF103647">
    <property type="entry name" value="TSP type-3 repeat"/>
    <property type="match status" value="9"/>
</dbReference>
<dbReference type="InterPro" id="IPR028974">
    <property type="entry name" value="TSP_type-3_rpt"/>
</dbReference>
<proteinExistence type="predicted"/>
<dbReference type="InterPro" id="IPR001846">
    <property type="entry name" value="VWF_type-D"/>
</dbReference>
<dbReference type="InterPro" id="IPR018247">
    <property type="entry name" value="EF_Hand_1_Ca_BS"/>
</dbReference>
<feature type="chain" id="PRO_5012057539" description="VWFD domain-containing protein" evidence="2">
    <location>
        <begin position="21"/>
        <end position="1498"/>
    </location>
</feature>
<dbReference type="PROSITE" id="PS51233">
    <property type="entry name" value="VWFD"/>
    <property type="match status" value="1"/>
</dbReference>
<dbReference type="PANTHER" id="PTHR10199">
    <property type="entry name" value="THROMBOSPONDIN"/>
    <property type="match status" value="1"/>
</dbReference>
<protein>
    <recommendedName>
        <fullName evidence="3">VWFD domain-containing protein</fullName>
    </recommendedName>
</protein>
<feature type="signal peptide" evidence="2">
    <location>
        <begin position="1"/>
        <end position="20"/>
    </location>
</feature>
<dbReference type="Proteomes" id="UP000198406">
    <property type="component" value="Unassembled WGS sequence"/>
</dbReference>
<comment type="caution">
    <text evidence="4">The sequence shown here is derived from an EMBL/GenBank/DDBJ whole genome shotgun (WGS) entry which is preliminary data.</text>
</comment>
<feature type="domain" description="VWFD" evidence="3">
    <location>
        <begin position="1250"/>
        <end position="1428"/>
    </location>
</feature>
<name>A0A1Z5KG25_FISSO</name>
<gene>
    <name evidence="4" type="ORF">FisN_16Hu004</name>
</gene>
<keyword evidence="5" id="KW-1185">Reference proteome</keyword>
<dbReference type="PANTHER" id="PTHR10199:SF119">
    <property type="entry name" value="RE20510P"/>
    <property type="match status" value="1"/>
</dbReference>
<dbReference type="EMBL" id="BDSP01000222">
    <property type="protein sequence ID" value="GAX25167.1"/>
    <property type="molecule type" value="Genomic_DNA"/>
</dbReference>
<accession>A0A1Z5KG25</accession>
<evidence type="ECO:0000259" key="3">
    <source>
        <dbReference type="PROSITE" id="PS51233"/>
    </source>
</evidence>
<reference evidence="4 5" key="1">
    <citation type="journal article" date="2015" name="Plant Cell">
        <title>Oil accumulation by the oleaginous diatom Fistulifera solaris as revealed by the genome and transcriptome.</title>
        <authorList>
            <person name="Tanaka T."/>
            <person name="Maeda Y."/>
            <person name="Veluchamy A."/>
            <person name="Tanaka M."/>
            <person name="Abida H."/>
            <person name="Marechal E."/>
            <person name="Bowler C."/>
            <person name="Muto M."/>
            <person name="Sunaga Y."/>
            <person name="Tanaka M."/>
            <person name="Yoshino T."/>
            <person name="Taniguchi T."/>
            <person name="Fukuda Y."/>
            <person name="Nemoto M."/>
            <person name="Matsumoto M."/>
            <person name="Wong P.S."/>
            <person name="Aburatani S."/>
            <person name="Fujibuchi W."/>
        </authorList>
    </citation>
    <scope>NUCLEOTIDE SEQUENCE [LARGE SCALE GENOMIC DNA]</scope>
    <source>
        <strain evidence="4 5">JPCC DA0580</strain>
    </source>
</reference>
<dbReference type="OrthoDB" id="14563at2759"/>
<evidence type="ECO:0000313" key="4">
    <source>
        <dbReference type="EMBL" id="GAX25167.1"/>
    </source>
</evidence>
<sequence length="1498" mass="157747">MKFISNLLFAAALLNSVADAQVTPRFLRNSSTKSFSGCAPARTQGQSCQVTYNTNADKYTSVKGMACASGLVCSELNDNGSDGAIFTGICNPEDSYGLADPDGSSKCGSRRVTICHRTCSPTNPWVRITIDSSAWYGPKGTGGGHMREHDVLVDCKRSDYSPWGPNTKDYLIRDHGTRYDVKARNPTWNWSQEKAYWSYWERACPYVRSTKLNGKMCCDWTKGECCGVHPNDKCPLDPNKMEPGQCGCGVPDTDTDRDGVADCVDRCPGHNDRMDADRDGIPDGCDRCAGGDDKIDTDRDGVPDFCDVCPNNRFVSTTSGLKGCTCAATEAQLQTGCAAQLVACPRCGCGRQDIDTDRDGTLDCFDVCPNDPLKTTSAGRCGCGRPETDTDGDGLPDCLDVCPNDRNKTTCAGHCGCGASEVDSDGDGTPDCKDGCPRDRTKLTPGQCGCGVPDRDSDTDGTPDCKDGCPSDNLKITPGICGCGVSDRDSDLDGTADCKDECPRDPLKTKPGVCGCGVSDVDSDKDGTPDCKDACQDDPTKIEPGLCGCGKQDSDNDGTCDANDQCPLDPNKNKKGKCGCGVSETDSDLDGTPDCIDACPIDKTKVAPGVCGCGEPDKDSDKDGTMDCDDDCVDDPKKIAPGVCGCGFSDVDSDKDGTPDCVDQCPQDASKIVPGICGCGQSEKDSDGDGTVDCQDRCPNDPVKTCPEKCGCGQMETDTDGDGTPDCLDTCPADPNKITPGECGCGTSDVDSDGDGVPDCNDKCPVDQGKITPGQCGCGKTDVDADNDGTADCNDKCPADPKKTDPGKCGCGMVDADADADGKCDHEDSCPNDPTKNDLGVCGCNVADTDSDSDGTPDCDDDCPSDPSKIAPGACGCGTPDNDKDNDGVPDCNDKCPEDADKTEPGTCGCGSPDVDSDSDGVLDCDDVCPNDPEKTTEEGLCGCGEPETDTDSDGTPDCNDLCVDDVYKIEPGVCGCDVQDTDSDNDGTPDCNDKCPMDPSKTTDVDTDGDGVYDCEDECPLNPDKTDAGICGCEELDIDSDGDGVMDCNEVRPVLNFTSSNLIATPEKYKECFKIFNAGKNDTTAPEFVETAAAYCLADCKAGAMCIKVQAAPGIQLGNTEAWFKDYSCSDSAIQPLAPGITLTRDPNGKVITWEGCFELPEGATGENIQIHADWGYSGSISLNNTASTVIGASMDYPECLVPEGTPEDTPVASPTEVSSTPVAAPTGSTIDNDPTVGFPTANSIGDGESGGGYGDPHLKTWMGEVYDFHGACDLVLVKTPTFHNGAGLDLHIRTKIRDDWSFISDAAVRIGNDVLEVGTRAYYYLNGVAGAELPATVGGFPLTLTHFGTKRHKFEIDLGHMGVIVIKVFNEFLAVEVDNAHSDGFGDSVGLMGAFTDGSLIGRNGQVHADHNEFGLSWQVHDTDGNLFQKVEGPQYPQLCQMPTPLALMNRRMSESLVSFEDAAMACADWSEETRESCIYDVMSTGDLDMAEAGAF</sequence>